<keyword evidence="2 4" id="KW-0444">Lipid biosynthesis</keyword>
<protein>
    <recommendedName>
        <fullName evidence="4">Fatty acyl-CoA reductase</fullName>
        <ecNumber evidence="4">1.2.1.84</ecNumber>
    </recommendedName>
</protein>
<feature type="domain" description="Fatty acyl-CoA reductase C-terminal" evidence="5">
    <location>
        <begin position="405"/>
        <end position="491"/>
    </location>
</feature>
<dbReference type="KEGG" id="dzi:111304367"/>
<dbReference type="Pfam" id="PF03015">
    <property type="entry name" value="Sterile"/>
    <property type="match status" value="1"/>
</dbReference>
<dbReference type="CDD" id="cd09071">
    <property type="entry name" value="FAR_C"/>
    <property type="match status" value="1"/>
</dbReference>
<dbReference type="Proteomes" id="UP000515121">
    <property type="component" value="Unplaced"/>
</dbReference>
<evidence type="ECO:0000259" key="6">
    <source>
        <dbReference type="Pfam" id="PF07993"/>
    </source>
</evidence>
<dbReference type="InterPro" id="IPR033640">
    <property type="entry name" value="FAR_C"/>
</dbReference>
<evidence type="ECO:0000256" key="4">
    <source>
        <dbReference type="RuleBase" id="RU363097"/>
    </source>
</evidence>
<evidence type="ECO:0000256" key="3">
    <source>
        <dbReference type="ARBA" id="ARBA00023098"/>
    </source>
</evidence>
<evidence type="ECO:0000256" key="1">
    <source>
        <dbReference type="ARBA" id="ARBA00005928"/>
    </source>
</evidence>
<dbReference type="SUPFAM" id="SSF51735">
    <property type="entry name" value="NAD(P)-binding Rossmann-fold domains"/>
    <property type="match status" value="1"/>
</dbReference>
<dbReference type="GO" id="GO:0010345">
    <property type="term" value="P:suberin biosynthetic process"/>
    <property type="evidence" value="ECO:0007669"/>
    <property type="project" value="TreeGrafter"/>
</dbReference>
<keyword evidence="7" id="KW-1185">Reference proteome</keyword>
<dbReference type="InterPro" id="IPR036291">
    <property type="entry name" value="NAD(P)-bd_dom_sf"/>
</dbReference>
<evidence type="ECO:0000313" key="8">
    <source>
        <dbReference type="RefSeq" id="XP_022756649.1"/>
    </source>
</evidence>
<dbReference type="Gene3D" id="3.40.50.720">
    <property type="entry name" value="NAD(P)-binding Rossmann-like Domain"/>
    <property type="match status" value="1"/>
</dbReference>
<reference evidence="8" key="1">
    <citation type="submission" date="2025-08" db="UniProtKB">
        <authorList>
            <consortium name="RefSeq"/>
        </authorList>
    </citation>
    <scope>IDENTIFICATION</scope>
    <source>
        <tissue evidence="8">Fruit stalk</tissue>
    </source>
</reference>
<comment type="similarity">
    <text evidence="1 4">Belongs to the fatty acyl-CoA reductase family.</text>
</comment>
<dbReference type="AlphaFoldDB" id="A0A6P5ZV47"/>
<keyword evidence="4" id="KW-0560">Oxidoreductase</keyword>
<dbReference type="GO" id="GO:0035336">
    <property type="term" value="P:long-chain fatty-acyl-CoA metabolic process"/>
    <property type="evidence" value="ECO:0007669"/>
    <property type="project" value="TreeGrafter"/>
</dbReference>
<keyword evidence="3 4" id="KW-0443">Lipid metabolism</keyword>
<feature type="domain" description="Thioester reductase (TE)" evidence="6">
    <location>
        <begin position="17"/>
        <end position="318"/>
    </location>
</feature>
<dbReference type="InterPro" id="IPR013120">
    <property type="entry name" value="FAR_NAD-bd"/>
</dbReference>
<proteinExistence type="inferred from homology"/>
<evidence type="ECO:0000259" key="5">
    <source>
        <dbReference type="Pfam" id="PF03015"/>
    </source>
</evidence>
<comment type="catalytic activity">
    <reaction evidence="4">
        <text>a long-chain fatty acyl-CoA + 2 NADPH + 2 H(+) = a long-chain primary fatty alcohol + 2 NADP(+) + CoA</text>
        <dbReference type="Rhea" id="RHEA:52716"/>
        <dbReference type="ChEBI" id="CHEBI:15378"/>
        <dbReference type="ChEBI" id="CHEBI:57287"/>
        <dbReference type="ChEBI" id="CHEBI:57783"/>
        <dbReference type="ChEBI" id="CHEBI:58349"/>
        <dbReference type="ChEBI" id="CHEBI:77396"/>
        <dbReference type="ChEBI" id="CHEBI:83139"/>
        <dbReference type="EC" id="1.2.1.84"/>
    </reaction>
</comment>
<dbReference type="PANTHER" id="PTHR11011:SF99">
    <property type="entry name" value="FATTY ACYL-COA REDUCTASE 3"/>
    <property type="match status" value="1"/>
</dbReference>
<dbReference type="Pfam" id="PF07993">
    <property type="entry name" value="NAD_binding_4"/>
    <property type="match status" value="1"/>
</dbReference>
<dbReference type="GO" id="GO:0080019">
    <property type="term" value="F:alcohol-forming very long-chain fatty acyl-CoA reductase activity"/>
    <property type="evidence" value="ECO:0007669"/>
    <property type="project" value="InterPro"/>
</dbReference>
<dbReference type="OrthoDB" id="429813at2759"/>
<comment type="function">
    <text evidence="4">Catalyzes the reduction of fatty acyl-CoA to fatty alcohols.</text>
</comment>
<gene>
    <name evidence="8" type="primary">LOC111304367</name>
</gene>
<dbReference type="RefSeq" id="XP_022756649.1">
    <property type="nucleotide sequence ID" value="XM_022900914.1"/>
</dbReference>
<dbReference type="CDD" id="cd05236">
    <property type="entry name" value="FAR-N_SDR_e"/>
    <property type="match status" value="1"/>
</dbReference>
<name>A0A6P5ZV47_DURZI</name>
<dbReference type="PANTHER" id="PTHR11011">
    <property type="entry name" value="MALE STERILITY PROTEIN 2-RELATED"/>
    <property type="match status" value="1"/>
</dbReference>
<accession>A0A6P5ZV47</accession>
<organism evidence="7 8">
    <name type="scientific">Durio zibethinus</name>
    <name type="common">Durian</name>
    <dbReference type="NCBI Taxonomy" id="66656"/>
    <lineage>
        <taxon>Eukaryota</taxon>
        <taxon>Viridiplantae</taxon>
        <taxon>Streptophyta</taxon>
        <taxon>Embryophyta</taxon>
        <taxon>Tracheophyta</taxon>
        <taxon>Spermatophyta</taxon>
        <taxon>Magnoliopsida</taxon>
        <taxon>eudicotyledons</taxon>
        <taxon>Gunneridae</taxon>
        <taxon>Pentapetalae</taxon>
        <taxon>rosids</taxon>
        <taxon>malvids</taxon>
        <taxon>Malvales</taxon>
        <taxon>Malvaceae</taxon>
        <taxon>Helicteroideae</taxon>
        <taxon>Durio</taxon>
    </lineage>
</organism>
<sequence>MELGSALQFLDNKSILVTGATGFLAKIFVEKLLRVQPNVKKLYLLLRAADHKSAIHRLHNEIIGKDLFIVLKEKCGENFSSFISEKITLIPGDISREDLGVKDSNLVEEMWNEVDVVVNLAATTKFDERYDVALGLNTLGAKYVTNFAKKCVKLKVLVHVSTAYVSGERSGLILENSYSMGETLNGVSGLDINFEKKVVEERMNELSLQGVSEKEITQAMKGLGIERARFYGWPNTYVFTKAMGEMLIRDIKGNMPAVIIRPTIITSTYKEPFPGWAEGVRTIDSLAVGYGKGKLTFFLGNLEAIVDVIPADMVVNAMIVAMIAHASHEPSEAIYQVGSSMRNPVKYCNLQDYGLRYFTNKPWINKDGKPVIVGKVTVMNSMASFHRYMAVRYLLLLKGLELANTAFCRFFDGVYNDLNRKINFVMRLVDIYRPYLFFDAVFDDINTEKLRMAARSSLVENDMFDFDPKCVDWDDYFMNIHIPGIVKYIFK</sequence>
<evidence type="ECO:0000313" key="7">
    <source>
        <dbReference type="Proteomes" id="UP000515121"/>
    </source>
</evidence>
<dbReference type="InterPro" id="IPR026055">
    <property type="entry name" value="FAR"/>
</dbReference>
<dbReference type="EC" id="1.2.1.84" evidence="4"/>
<keyword evidence="4" id="KW-0521">NADP</keyword>
<evidence type="ECO:0000256" key="2">
    <source>
        <dbReference type="ARBA" id="ARBA00022516"/>
    </source>
</evidence>
<dbReference type="GeneID" id="111304367"/>
<dbReference type="GO" id="GO:0102965">
    <property type="term" value="F:alcohol-forming long-chain fatty acyl-CoA reductase activity"/>
    <property type="evidence" value="ECO:0007669"/>
    <property type="project" value="UniProtKB-EC"/>
</dbReference>